<organism evidence="3 4">
    <name type="scientific">Microbacterium esteraromaticum</name>
    <dbReference type="NCBI Taxonomy" id="57043"/>
    <lineage>
        <taxon>Bacteria</taxon>
        <taxon>Bacillati</taxon>
        <taxon>Actinomycetota</taxon>
        <taxon>Actinomycetes</taxon>
        <taxon>Micrococcales</taxon>
        <taxon>Microbacteriaceae</taxon>
        <taxon>Microbacterium</taxon>
    </lineage>
</organism>
<feature type="compositionally biased region" description="Low complexity" evidence="1">
    <location>
        <begin position="22"/>
        <end position="36"/>
    </location>
</feature>
<feature type="region of interest" description="Disordered" evidence="1">
    <location>
        <begin position="22"/>
        <end position="47"/>
    </location>
</feature>
<evidence type="ECO:0000313" key="3">
    <source>
        <dbReference type="EMBL" id="SJN39814.1"/>
    </source>
</evidence>
<dbReference type="OrthoDB" id="5143058at2"/>
<reference evidence="3 4" key="1">
    <citation type="submission" date="2017-02" db="EMBL/GenBank/DDBJ databases">
        <authorList>
            <person name="Peterson S.W."/>
        </authorList>
    </citation>
    <scope>NUCLEOTIDE SEQUENCE [LARGE SCALE GENOMIC DNA]</scope>
    <source>
        <strain evidence="3 4">B Mb 05.01</strain>
    </source>
</reference>
<protein>
    <recommendedName>
        <fullName evidence="5">Lipoprotein</fullName>
    </recommendedName>
</protein>
<evidence type="ECO:0000313" key="4">
    <source>
        <dbReference type="Proteomes" id="UP000196320"/>
    </source>
</evidence>
<proteinExistence type="predicted"/>
<evidence type="ECO:0000256" key="1">
    <source>
        <dbReference type="SAM" id="MobiDB-lite"/>
    </source>
</evidence>
<dbReference type="RefSeq" id="WP_087132214.1">
    <property type="nucleotide sequence ID" value="NZ_FUKO01000023.1"/>
</dbReference>
<keyword evidence="2" id="KW-0732">Signal</keyword>
<gene>
    <name evidence="3" type="ORF">FM104_10680</name>
</gene>
<dbReference type="AlphaFoldDB" id="A0A1R4K6H9"/>
<feature type="signal peptide" evidence="2">
    <location>
        <begin position="1"/>
        <end position="19"/>
    </location>
</feature>
<sequence length="340" mass="34046">MLRQTALLGVPLLAVVALTGCSPTEPEPTSAPSAPTDQTAGETTGEEGADTSLAAALAATPASDAAKTLFYFSDLSSPAAASLLDWMGELSTTPTFRSSALLGMDVFAVVADDLAGMLPAPGTPGATAITISNGADQASRFTGAADPASVFEGAAGERSDLGDGTLLVRRADGELDLAGDEFPAQLGARLNVAWLGADTSISGTTRTTVEQWASMDGTSLAEHYTGIAACLGDVLSAAVLSATSASTGSDVGVGVGPFSDGDAAAQTLCIRTDDPDATIASVKKAAAEGTLPDGTAISDLLGTPTVEDAGSGWVRLRTADGKPDALMQMMLRDDLRAFAG</sequence>
<accession>A0A1R4K6H9</accession>
<evidence type="ECO:0000256" key="2">
    <source>
        <dbReference type="SAM" id="SignalP"/>
    </source>
</evidence>
<keyword evidence="4" id="KW-1185">Reference proteome</keyword>
<name>A0A1R4K6H9_9MICO</name>
<dbReference type="EMBL" id="FUKO01000023">
    <property type="protein sequence ID" value="SJN39814.1"/>
    <property type="molecule type" value="Genomic_DNA"/>
</dbReference>
<evidence type="ECO:0008006" key="5">
    <source>
        <dbReference type="Google" id="ProtNLM"/>
    </source>
</evidence>
<dbReference type="PROSITE" id="PS51257">
    <property type="entry name" value="PROKAR_LIPOPROTEIN"/>
    <property type="match status" value="1"/>
</dbReference>
<feature type="chain" id="PRO_5038464377" description="Lipoprotein" evidence="2">
    <location>
        <begin position="20"/>
        <end position="340"/>
    </location>
</feature>
<dbReference type="Proteomes" id="UP000196320">
    <property type="component" value="Unassembled WGS sequence"/>
</dbReference>